<dbReference type="Pfam" id="PF01061">
    <property type="entry name" value="ABC2_membrane"/>
    <property type="match status" value="1"/>
</dbReference>
<sequence>ERDMPEQQQDTATHHHTSDGGVEDDGKPIIDLRSFTIYPPSRNAPIVYNFNLEVRRGTLVALMGGSGCGKTTLMVFLTRRMRNAFTEWGVTAESYVRPRRVEFVAQKEMFFPYDTPIRHLVFLRQRKFAESMDASLVAVQETLRLVGLVDETKWTTQIGEGRESALSGGERRLLTVAAALVSEPDVVILDEPTSGMDSYTAFSIVQHLRHVALTAKTTFVVSIHQPSEKVLGVFDYVERMTPPVGPFHRPLPIDGKAEIEMLRGNALPSEHEVAVMTDDGTKNEATTPDTVASIASMAKIAHLLRLYLWRAFIRTWTNWRAAPLRLNATLNFAIMTAVAFVNLDFSEGAFVRDILGMMLALIGLSFSPILLNATLFATEREVLLEEHVDLDHTALLCDSIARWISDLFLGAFAAVVLMIAMPIIGIPRVDAGWFFLTMWMQAWAADSFGFWISMVAAPHIAIGIVIPTVGFLSITLGTGLMQPDIRNEGYIFHVLKWLSFFKYGFQALALQELPHAQAACTTCLMPSGPAMLDQLHLTGDSYEVTMGFQYLMLFAFTIVLRTAAFFTLRGLILVGNRRYSYDNSSAGAASEPTDDGHHHHEPSRFDATPMSPVPDADEVETIEEQPGGYSESNGVRCWEMAPVLLDATLNQIVLMQIPKVKKVLLDVPFVSIHPQETVAIIGPTGSGKTLLLQQMGARLGAGVSTTKATRFFSTCAGPTEPTVQFVDGNDQILPNLRALEPVAFHASLYDPTLSEEEVNENAALQLLALGIHKEKHNNMAYTLSGGQMRRLSVSCKTVMQPSVLLIDEPTSGLDHDAA</sequence>
<evidence type="ECO:0000256" key="8">
    <source>
        <dbReference type="SAM" id="MobiDB-lite"/>
    </source>
</evidence>
<organism evidence="11 12">
    <name type="scientific">Bodo saltans</name>
    <name type="common">Flagellated protozoan</name>
    <dbReference type="NCBI Taxonomy" id="75058"/>
    <lineage>
        <taxon>Eukaryota</taxon>
        <taxon>Discoba</taxon>
        <taxon>Euglenozoa</taxon>
        <taxon>Kinetoplastea</taxon>
        <taxon>Metakinetoplastina</taxon>
        <taxon>Eubodonida</taxon>
        <taxon>Bodonidae</taxon>
        <taxon>Bodo</taxon>
    </lineage>
</organism>
<keyword evidence="3 9" id="KW-0812">Transmembrane</keyword>
<feature type="transmembrane region" description="Helical" evidence="9">
    <location>
        <begin position="324"/>
        <end position="343"/>
    </location>
</feature>
<evidence type="ECO:0000313" key="12">
    <source>
        <dbReference type="Proteomes" id="UP000051952"/>
    </source>
</evidence>
<dbReference type="SUPFAM" id="SSF52540">
    <property type="entry name" value="P-loop containing nucleoside triphosphate hydrolases"/>
    <property type="match status" value="2"/>
</dbReference>
<dbReference type="Pfam" id="PF00005">
    <property type="entry name" value="ABC_tran"/>
    <property type="match status" value="2"/>
</dbReference>
<dbReference type="VEuPathDB" id="TriTrypDB:BSAL_09580"/>
<dbReference type="SMART" id="SM00382">
    <property type="entry name" value="AAA"/>
    <property type="match status" value="2"/>
</dbReference>
<feature type="region of interest" description="Disordered" evidence="8">
    <location>
        <begin position="1"/>
        <end position="25"/>
    </location>
</feature>
<feature type="transmembrane region" description="Helical" evidence="9">
    <location>
        <begin position="355"/>
        <end position="377"/>
    </location>
</feature>
<evidence type="ECO:0000256" key="4">
    <source>
        <dbReference type="ARBA" id="ARBA00022741"/>
    </source>
</evidence>
<feature type="non-terminal residue" evidence="11">
    <location>
        <position position="818"/>
    </location>
</feature>
<dbReference type="InterPro" id="IPR013525">
    <property type="entry name" value="ABC2_TM"/>
</dbReference>
<dbReference type="PROSITE" id="PS00211">
    <property type="entry name" value="ABC_TRANSPORTER_1"/>
    <property type="match status" value="1"/>
</dbReference>
<evidence type="ECO:0000256" key="5">
    <source>
        <dbReference type="ARBA" id="ARBA00022840"/>
    </source>
</evidence>
<dbReference type="InterPro" id="IPR017871">
    <property type="entry name" value="ABC_transporter-like_CS"/>
</dbReference>
<feature type="compositionally biased region" description="Polar residues" evidence="8">
    <location>
        <begin position="1"/>
        <end position="11"/>
    </location>
</feature>
<feature type="compositionally biased region" description="Basic and acidic residues" evidence="8">
    <location>
        <begin position="594"/>
        <end position="604"/>
    </location>
</feature>
<dbReference type="InterPro" id="IPR003593">
    <property type="entry name" value="AAA+_ATPase"/>
</dbReference>
<keyword evidence="6 9" id="KW-1133">Transmembrane helix</keyword>
<feature type="region of interest" description="Disordered" evidence="8">
    <location>
        <begin position="584"/>
        <end position="614"/>
    </location>
</feature>
<feature type="transmembrane region" description="Helical" evidence="9">
    <location>
        <begin position="460"/>
        <end position="481"/>
    </location>
</feature>
<dbReference type="GO" id="GO:0140359">
    <property type="term" value="F:ABC-type transporter activity"/>
    <property type="evidence" value="ECO:0007669"/>
    <property type="project" value="InterPro"/>
</dbReference>
<dbReference type="InterPro" id="IPR050352">
    <property type="entry name" value="ABCG_transporters"/>
</dbReference>
<dbReference type="GO" id="GO:0005524">
    <property type="term" value="F:ATP binding"/>
    <property type="evidence" value="ECO:0007669"/>
    <property type="project" value="UniProtKB-KW"/>
</dbReference>
<dbReference type="Proteomes" id="UP000051952">
    <property type="component" value="Unassembled WGS sequence"/>
</dbReference>
<keyword evidence="5" id="KW-0067">ATP-binding</keyword>
<evidence type="ECO:0000256" key="9">
    <source>
        <dbReference type="SAM" id="Phobius"/>
    </source>
</evidence>
<name>A0A0S4JAS9_BODSA</name>
<evidence type="ECO:0000256" key="3">
    <source>
        <dbReference type="ARBA" id="ARBA00022692"/>
    </source>
</evidence>
<dbReference type="GO" id="GO:0016020">
    <property type="term" value="C:membrane"/>
    <property type="evidence" value="ECO:0007669"/>
    <property type="project" value="UniProtKB-SubCell"/>
</dbReference>
<feature type="transmembrane region" description="Helical" evidence="9">
    <location>
        <begin position="547"/>
        <end position="568"/>
    </location>
</feature>
<evidence type="ECO:0000313" key="11">
    <source>
        <dbReference type="EMBL" id="CUG87310.1"/>
    </source>
</evidence>
<feature type="non-terminal residue" evidence="11">
    <location>
        <position position="1"/>
    </location>
</feature>
<dbReference type="PANTHER" id="PTHR48041">
    <property type="entry name" value="ABC TRANSPORTER G FAMILY MEMBER 28"/>
    <property type="match status" value="1"/>
</dbReference>
<dbReference type="PROSITE" id="PS50893">
    <property type="entry name" value="ABC_TRANSPORTER_2"/>
    <property type="match status" value="1"/>
</dbReference>
<proteinExistence type="predicted"/>
<protein>
    <submittedName>
        <fullName evidence="11">ABC transporter, putative</fullName>
    </submittedName>
</protein>
<dbReference type="InterPro" id="IPR027417">
    <property type="entry name" value="P-loop_NTPase"/>
</dbReference>
<dbReference type="InterPro" id="IPR003439">
    <property type="entry name" value="ABC_transporter-like_ATP-bd"/>
</dbReference>
<dbReference type="AlphaFoldDB" id="A0A0S4JAS9"/>
<feature type="domain" description="ABC transporter" evidence="10">
    <location>
        <begin position="32"/>
        <end position="303"/>
    </location>
</feature>
<feature type="transmembrane region" description="Helical" evidence="9">
    <location>
        <begin position="407"/>
        <end position="426"/>
    </location>
</feature>
<evidence type="ECO:0000256" key="2">
    <source>
        <dbReference type="ARBA" id="ARBA00022448"/>
    </source>
</evidence>
<dbReference type="GO" id="GO:0016887">
    <property type="term" value="F:ATP hydrolysis activity"/>
    <property type="evidence" value="ECO:0007669"/>
    <property type="project" value="InterPro"/>
</dbReference>
<evidence type="ECO:0000259" key="10">
    <source>
        <dbReference type="PROSITE" id="PS50893"/>
    </source>
</evidence>
<keyword evidence="7 9" id="KW-0472">Membrane</keyword>
<accession>A0A0S4JAS9</accession>
<dbReference type="PANTHER" id="PTHR48041:SF139">
    <property type="entry name" value="PROTEIN SCARLET"/>
    <property type="match status" value="1"/>
</dbReference>
<keyword evidence="2" id="KW-0813">Transport</keyword>
<evidence type="ECO:0000256" key="7">
    <source>
        <dbReference type="ARBA" id="ARBA00023136"/>
    </source>
</evidence>
<dbReference type="EMBL" id="CYKH01001489">
    <property type="protein sequence ID" value="CUG87310.1"/>
    <property type="molecule type" value="Genomic_DNA"/>
</dbReference>
<dbReference type="Gene3D" id="3.40.50.300">
    <property type="entry name" value="P-loop containing nucleotide triphosphate hydrolases"/>
    <property type="match status" value="2"/>
</dbReference>
<feature type="transmembrane region" description="Helical" evidence="9">
    <location>
        <begin position="432"/>
        <end position="453"/>
    </location>
</feature>
<gene>
    <name evidence="11" type="ORF">BSAL_09580</name>
</gene>
<reference evidence="12" key="1">
    <citation type="submission" date="2015-09" db="EMBL/GenBank/DDBJ databases">
        <authorList>
            <consortium name="Pathogen Informatics"/>
        </authorList>
    </citation>
    <scope>NUCLEOTIDE SEQUENCE [LARGE SCALE GENOMIC DNA]</scope>
    <source>
        <strain evidence="12">Lake Konstanz</strain>
    </source>
</reference>
<keyword evidence="4" id="KW-0547">Nucleotide-binding</keyword>
<evidence type="ECO:0000256" key="6">
    <source>
        <dbReference type="ARBA" id="ARBA00022989"/>
    </source>
</evidence>
<evidence type="ECO:0000256" key="1">
    <source>
        <dbReference type="ARBA" id="ARBA00004141"/>
    </source>
</evidence>
<dbReference type="OrthoDB" id="6500128at2759"/>
<comment type="subcellular location">
    <subcellularLocation>
        <location evidence="1">Membrane</location>
        <topology evidence="1">Multi-pass membrane protein</topology>
    </subcellularLocation>
</comment>
<keyword evidence="12" id="KW-1185">Reference proteome</keyword>
<feature type="compositionally biased region" description="Basic and acidic residues" evidence="8">
    <location>
        <begin position="12"/>
        <end position="25"/>
    </location>
</feature>